<evidence type="ECO:0000256" key="2">
    <source>
        <dbReference type="ARBA" id="ARBA00022980"/>
    </source>
</evidence>
<dbReference type="Gene3D" id="1.10.287.3980">
    <property type="match status" value="1"/>
</dbReference>
<dbReference type="AlphaFoldDB" id="A0A1E3HU64"/>
<dbReference type="GO" id="GO:0005762">
    <property type="term" value="C:mitochondrial large ribosomal subunit"/>
    <property type="evidence" value="ECO:0007669"/>
    <property type="project" value="TreeGrafter"/>
</dbReference>
<gene>
    <name evidence="5" type="ORF">L202_03765</name>
</gene>
<evidence type="ECO:0000313" key="5">
    <source>
        <dbReference type="EMBL" id="ODN79872.1"/>
    </source>
</evidence>
<dbReference type="Proteomes" id="UP000094065">
    <property type="component" value="Unassembled WGS sequence"/>
</dbReference>
<keyword evidence="6" id="KW-1185">Reference proteome</keyword>
<dbReference type="InterPro" id="IPR000271">
    <property type="entry name" value="Ribosomal_bL34"/>
</dbReference>
<dbReference type="EMBL" id="AWGJ01000005">
    <property type="protein sequence ID" value="ODN79872.1"/>
    <property type="molecule type" value="Genomic_DNA"/>
</dbReference>
<comment type="similarity">
    <text evidence="1">Belongs to the bacterial ribosomal protein bL34 family.</text>
</comment>
<dbReference type="PANTHER" id="PTHR14503:SF4">
    <property type="entry name" value="LARGE RIBOSOMAL SUBUNIT PROTEIN BL34M"/>
    <property type="match status" value="1"/>
</dbReference>
<dbReference type="GeneID" id="30155074"/>
<reference evidence="5 6" key="1">
    <citation type="submission" date="2016-06" db="EMBL/GenBank/DDBJ databases">
        <title>Evolution of pathogenesis and genome organization in the Tremellales.</title>
        <authorList>
            <person name="Cuomo C."/>
            <person name="Litvintseva A."/>
            <person name="Heitman J."/>
            <person name="Chen Y."/>
            <person name="Sun S."/>
            <person name="Springer D."/>
            <person name="Dromer F."/>
            <person name="Young S."/>
            <person name="Zeng Q."/>
            <person name="Chapman S."/>
            <person name="Gujja S."/>
            <person name="Saif S."/>
            <person name="Birren B."/>
        </authorList>
    </citation>
    <scope>NUCLEOTIDE SEQUENCE [LARGE SCALE GENOMIC DNA]</scope>
    <source>
        <strain evidence="5 6">CBS 6039</strain>
    </source>
</reference>
<dbReference type="GO" id="GO:0006412">
    <property type="term" value="P:translation"/>
    <property type="evidence" value="ECO:0007669"/>
    <property type="project" value="InterPro"/>
</dbReference>
<evidence type="ECO:0000256" key="4">
    <source>
        <dbReference type="ARBA" id="ARBA00035274"/>
    </source>
</evidence>
<dbReference type="RefSeq" id="XP_018994719.1">
    <property type="nucleotide sequence ID" value="XM_019137693.1"/>
</dbReference>
<name>A0A1E3HU64_9TREE</name>
<dbReference type="GO" id="GO:0003735">
    <property type="term" value="F:structural constituent of ribosome"/>
    <property type="evidence" value="ECO:0007669"/>
    <property type="project" value="InterPro"/>
</dbReference>
<keyword evidence="2 5" id="KW-0689">Ribosomal protein</keyword>
<accession>A0A1E3HU64</accession>
<dbReference type="FunFam" id="1.10.287.3980:FF:000001">
    <property type="entry name" value="Mitochondrial ribosomal protein L34"/>
    <property type="match status" value="1"/>
</dbReference>
<dbReference type="Pfam" id="PF00468">
    <property type="entry name" value="Ribosomal_L34"/>
    <property type="match status" value="1"/>
</dbReference>
<dbReference type="PANTHER" id="PTHR14503">
    <property type="entry name" value="MITOCHONDRIAL RIBOSOMAL PROTEIN 34 FAMILY MEMBER"/>
    <property type="match status" value="1"/>
</dbReference>
<sequence length="128" mass="14322">MPRLPRTVLPFAPRVLPQTPALAFRAPLSLPPTPLTKSPFYTHLPSRQPLTLSLLRSPLLPLPITTTNTSPLSGALGALRNVQMGTFYQPSQRKRKNKHGFLARLKGGKNARKMLVRRLKKGRKFLSH</sequence>
<comment type="caution">
    <text evidence="5">The sequence shown here is derived from an EMBL/GenBank/DDBJ whole genome shotgun (WGS) entry which is preliminary data.</text>
</comment>
<proteinExistence type="inferred from homology"/>
<evidence type="ECO:0000313" key="6">
    <source>
        <dbReference type="Proteomes" id="UP000094065"/>
    </source>
</evidence>
<dbReference type="OrthoDB" id="2575915at2759"/>
<organism evidence="5 6">
    <name type="scientific">Cryptococcus amylolentus CBS 6039</name>
    <dbReference type="NCBI Taxonomy" id="1295533"/>
    <lineage>
        <taxon>Eukaryota</taxon>
        <taxon>Fungi</taxon>
        <taxon>Dikarya</taxon>
        <taxon>Basidiomycota</taxon>
        <taxon>Agaricomycotina</taxon>
        <taxon>Tremellomycetes</taxon>
        <taxon>Tremellales</taxon>
        <taxon>Cryptococcaceae</taxon>
        <taxon>Cryptococcus</taxon>
    </lineage>
</organism>
<dbReference type="STRING" id="1295533.A0A1E3HU64"/>
<protein>
    <recommendedName>
        <fullName evidence="4">Large ribosomal subunit protein bL34m</fullName>
    </recommendedName>
</protein>
<evidence type="ECO:0000256" key="1">
    <source>
        <dbReference type="ARBA" id="ARBA00010111"/>
    </source>
</evidence>
<evidence type="ECO:0000256" key="3">
    <source>
        <dbReference type="ARBA" id="ARBA00023274"/>
    </source>
</evidence>
<keyword evidence="3" id="KW-0687">Ribonucleoprotein</keyword>